<dbReference type="GO" id="GO:0003700">
    <property type="term" value="F:DNA-binding transcription factor activity"/>
    <property type="evidence" value="ECO:0007669"/>
    <property type="project" value="InterPro"/>
</dbReference>
<proteinExistence type="predicted"/>
<dbReference type="Pfam" id="PF12833">
    <property type="entry name" value="HTH_18"/>
    <property type="match status" value="1"/>
</dbReference>
<comment type="caution">
    <text evidence="5">The sequence shown here is derived from an EMBL/GenBank/DDBJ whole genome shotgun (WGS) entry which is preliminary data.</text>
</comment>
<gene>
    <name evidence="5" type="ORF">HDF12_001464</name>
</gene>
<keyword evidence="2 5" id="KW-0238">DNA-binding</keyword>
<keyword evidence="1" id="KW-0805">Transcription regulation</keyword>
<dbReference type="SMART" id="SM00347">
    <property type="entry name" value="HTH_MARR"/>
    <property type="match status" value="1"/>
</dbReference>
<evidence type="ECO:0000256" key="2">
    <source>
        <dbReference type="ARBA" id="ARBA00023125"/>
    </source>
</evidence>
<keyword evidence="3" id="KW-0804">Transcription</keyword>
<feature type="domain" description="HTH araC/xylS-type" evidence="4">
    <location>
        <begin position="179"/>
        <end position="277"/>
    </location>
</feature>
<dbReference type="InterPro" id="IPR050204">
    <property type="entry name" value="AraC_XylS_family_regulators"/>
</dbReference>
<dbReference type="GO" id="GO:0043565">
    <property type="term" value="F:sequence-specific DNA binding"/>
    <property type="evidence" value="ECO:0007669"/>
    <property type="project" value="InterPro"/>
</dbReference>
<dbReference type="PROSITE" id="PS01124">
    <property type="entry name" value="HTH_ARAC_FAMILY_2"/>
    <property type="match status" value="1"/>
</dbReference>
<evidence type="ECO:0000256" key="3">
    <source>
        <dbReference type="ARBA" id="ARBA00023163"/>
    </source>
</evidence>
<evidence type="ECO:0000313" key="5">
    <source>
        <dbReference type="EMBL" id="NYF51099.1"/>
    </source>
</evidence>
<dbReference type="InterPro" id="IPR018060">
    <property type="entry name" value="HTH_AraC"/>
</dbReference>
<accession>A0A7Y9NKM9</accession>
<dbReference type="InterPro" id="IPR036388">
    <property type="entry name" value="WH-like_DNA-bd_sf"/>
</dbReference>
<dbReference type="InterPro" id="IPR020449">
    <property type="entry name" value="Tscrpt_reg_AraC-type_HTH"/>
</dbReference>
<dbReference type="Gene3D" id="1.10.10.10">
    <property type="entry name" value="Winged helix-like DNA-binding domain superfamily/Winged helix DNA-binding domain"/>
    <property type="match status" value="1"/>
</dbReference>
<dbReference type="EMBL" id="JACCCV010000001">
    <property type="protein sequence ID" value="NYF51099.1"/>
    <property type="molecule type" value="Genomic_DNA"/>
</dbReference>
<name>A0A7Y9NKM9_9BACT</name>
<dbReference type="PANTHER" id="PTHR46796">
    <property type="entry name" value="HTH-TYPE TRANSCRIPTIONAL ACTIVATOR RHAS-RELATED"/>
    <property type="match status" value="1"/>
</dbReference>
<organism evidence="5 6">
    <name type="scientific">Tunturiibacter lichenicola</name>
    <dbReference type="NCBI Taxonomy" id="2051959"/>
    <lineage>
        <taxon>Bacteria</taxon>
        <taxon>Pseudomonadati</taxon>
        <taxon>Acidobacteriota</taxon>
        <taxon>Terriglobia</taxon>
        <taxon>Terriglobales</taxon>
        <taxon>Acidobacteriaceae</taxon>
        <taxon>Tunturiibacter</taxon>
    </lineage>
</organism>
<protein>
    <submittedName>
        <fullName evidence="5">AraC-like DNA-binding protein/predicted transcriptional regulator</fullName>
    </submittedName>
</protein>
<dbReference type="SUPFAM" id="SSF46785">
    <property type="entry name" value="Winged helix' DNA-binding domain"/>
    <property type="match status" value="1"/>
</dbReference>
<dbReference type="SMART" id="SM00342">
    <property type="entry name" value="HTH_ARAC"/>
    <property type="match status" value="1"/>
</dbReference>
<dbReference type="InterPro" id="IPR009057">
    <property type="entry name" value="Homeodomain-like_sf"/>
</dbReference>
<evidence type="ECO:0000259" key="4">
    <source>
        <dbReference type="PROSITE" id="PS01124"/>
    </source>
</evidence>
<sequence>MKSSENSPKHASAKLDSAGQVPKAKVWIVLRRAYHSLVGFLESGITSRGVALSDFVVLEVLLHKGELTAAEIAKKTHLAAASVEITIVSLREQKLIRLRSHAGKQQSKPSFRLTERGRELIEWLYEGHEKDIASLFDVLSNQQQFDLYQSLRRVGHHAAGRRAVPTTSQKGGLTPWQLSRAVEYIRRQAARPITISEVAASIDLSDSHFRRAFKIATGLPPHRWLPSVRICEAQRLLKEGVTSLSEIAIETGFVDQSHFSRAFQKIVGVSPRVWQRDHNLQ</sequence>
<dbReference type="PANTHER" id="PTHR46796:SF14">
    <property type="entry name" value="TRANSCRIPTIONAL REGULATORY PROTEIN"/>
    <property type="match status" value="1"/>
</dbReference>
<dbReference type="Proteomes" id="UP000534186">
    <property type="component" value="Unassembled WGS sequence"/>
</dbReference>
<dbReference type="InterPro" id="IPR036390">
    <property type="entry name" value="WH_DNA-bd_sf"/>
</dbReference>
<dbReference type="AlphaFoldDB" id="A0A7Y9NKM9"/>
<evidence type="ECO:0000256" key="1">
    <source>
        <dbReference type="ARBA" id="ARBA00023015"/>
    </source>
</evidence>
<dbReference type="InterPro" id="IPR000835">
    <property type="entry name" value="HTH_MarR-typ"/>
</dbReference>
<dbReference type="SUPFAM" id="SSF46689">
    <property type="entry name" value="Homeodomain-like"/>
    <property type="match status" value="2"/>
</dbReference>
<dbReference type="InterPro" id="IPR018062">
    <property type="entry name" value="HTH_AraC-typ_CS"/>
</dbReference>
<dbReference type="PROSITE" id="PS00041">
    <property type="entry name" value="HTH_ARAC_FAMILY_1"/>
    <property type="match status" value="1"/>
</dbReference>
<evidence type="ECO:0000313" key="6">
    <source>
        <dbReference type="Proteomes" id="UP000534186"/>
    </source>
</evidence>
<dbReference type="Gene3D" id="1.10.10.60">
    <property type="entry name" value="Homeodomain-like"/>
    <property type="match status" value="2"/>
</dbReference>
<dbReference type="PRINTS" id="PR00032">
    <property type="entry name" value="HTHARAC"/>
</dbReference>
<reference evidence="5 6" key="1">
    <citation type="submission" date="2020-07" db="EMBL/GenBank/DDBJ databases">
        <title>Genomic Encyclopedia of Type Strains, Phase IV (KMG-V): Genome sequencing to study the core and pangenomes of soil and plant-associated prokaryotes.</title>
        <authorList>
            <person name="Whitman W."/>
        </authorList>
    </citation>
    <scope>NUCLEOTIDE SEQUENCE [LARGE SCALE GENOMIC DNA]</scope>
    <source>
        <strain evidence="5 6">M8UP30</strain>
    </source>
</reference>